<dbReference type="InterPro" id="IPR002508">
    <property type="entry name" value="MurNAc-LAA_cat"/>
</dbReference>
<dbReference type="EC" id="3.5.1.28" evidence="4"/>
<dbReference type="PANTHER" id="PTHR30404:SF0">
    <property type="entry name" value="N-ACETYLMURAMOYL-L-ALANINE AMIDASE AMIC"/>
    <property type="match status" value="1"/>
</dbReference>
<sequence>MSDHPHGADESTAAPRPARDAATPSRRKLLMQAGSLVLLLGAQQIARGAGIVAVRVWPAQDYSRVTIESDQKLSAKQFFVATPPRLAVDIEGIDLNPELRELVAKVKADDPNIAGIRVGQNAPGVVRLVIDLKRAALPQVFSLAPVAAYQHRLVFDLYPAVPEDPLEALISERLREAPAQAPLPHIAAKPGTPTDPLGELIAQHGERPNAPAPGIAPPPAPLIAAAPVRPPAPPPRALQPPTQQQQQQQVQPPAAPAIARATDRLIIVALDPGHGGEDPGAIGPAGTREKDVVLKVAHLLRDRINATTVGGNPMRAFMTRDADFFVPLGTRVDKARRVQADLFVSIHADAFTTPAASGASVFALSQGGASSSAARWLANKENQADLVGGLNVRTQDQHVQRALLDMSTTAQINDSLKLGSVLLGEIGSMAKLHKARVEQAGFAVLKAPDIPSVLVETAFISNPEEEARLRTALYQQQLADALMRGITRYFARNPPLARSRTV</sequence>
<dbReference type="Pfam" id="PF01520">
    <property type="entry name" value="Amidase_3"/>
    <property type="match status" value="1"/>
</dbReference>
<dbReference type="OrthoDB" id="9806267at2"/>
<dbReference type="GO" id="GO:0008745">
    <property type="term" value="F:N-acetylmuramoyl-L-alanine amidase activity"/>
    <property type="evidence" value="ECO:0007669"/>
    <property type="project" value="UniProtKB-EC"/>
</dbReference>
<evidence type="ECO:0000256" key="6">
    <source>
        <dbReference type="ARBA" id="ARBA00022764"/>
    </source>
</evidence>
<keyword evidence="13" id="KW-1185">Reference proteome</keyword>
<name>A0A1I2EDU5_9BURK</name>
<protein>
    <recommendedName>
        <fullName evidence="9">N-acetylmuramoyl-L-alanine amidase AmiC</fullName>
        <ecNumber evidence="4">3.5.1.28</ecNumber>
    </recommendedName>
</protein>
<feature type="region of interest" description="Disordered" evidence="10">
    <location>
        <begin position="1"/>
        <end position="24"/>
    </location>
</feature>
<evidence type="ECO:0000256" key="8">
    <source>
        <dbReference type="ARBA" id="ARBA00023316"/>
    </source>
</evidence>
<dbReference type="EMBL" id="FONX01000007">
    <property type="protein sequence ID" value="SFE91224.1"/>
    <property type="molecule type" value="Genomic_DNA"/>
</dbReference>
<feature type="compositionally biased region" description="Low complexity" evidence="10">
    <location>
        <begin position="11"/>
        <end position="24"/>
    </location>
</feature>
<dbReference type="Gene3D" id="3.40.630.40">
    <property type="entry name" value="Zn-dependent exopeptidases"/>
    <property type="match status" value="1"/>
</dbReference>
<evidence type="ECO:0000313" key="13">
    <source>
        <dbReference type="Proteomes" id="UP000199119"/>
    </source>
</evidence>
<feature type="compositionally biased region" description="Pro residues" evidence="10">
    <location>
        <begin position="210"/>
        <end position="221"/>
    </location>
</feature>
<dbReference type="InterPro" id="IPR050695">
    <property type="entry name" value="N-acetylmuramoyl_amidase_3"/>
</dbReference>
<dbReference type="Proteomes" id="UP000199119">
    <property type="component" value="Unassembled WGS sequence"/>
</dbReference>
<evidence type="ECO:0000256" key="3">
    <source>
        <dbReference type="ARBA" id="ARBA00010860"/>
    </source>
</evidence>
<dbReference type="GO" id="GO:0030288">
    <property type="term" value="C:outer membrane-bounded periplasmic space"/>
    <property type="evidence" value="ECO:0007669"/>
    <property type="project" value="TreeGrafter"/>
</dbReference>
<dbReference type="AlphaFoldDB" id="A0A1I2EDU5"/>
<organism evidence="12 13">
    <name type="scientific">Paracidovorax wautersii</name>
    <dbReference type="NCBI Taxonomy" id="1177982"/>
    <lineage>
        <taxon>Bacteria</taxon>
        <taxon>Pseudomonadati</taxon>
        <taxon>Pseudomonadota</taxon>
        <taxon>Betaproteobacteria</taxon>
        <taxon>Burkholderiales</taxon>
        <taxon>Comamonadaceae</taxon>
        <taxon>Paracidovorax</taxon>
    </lineage>
</organism>
<feature type="region of interest" description="Disordered" evidence="10">
    <location>
        <begin position="204"/>
        <end position="255"/>
    </location>
</feature>
<evidence type="ECO:0000313" key="12">
    <source>
        <dbReference type="EMBL" id="SFE91224.1"/>
    </source>
</evidence>
<proteinExistence type="inferred from homology"/>
<dbReference type="FunFam" id="3.40.630.40:FF:000001">
    <property type="entry name" value="N-acetylmuramoyl-L-alanine amidase"/>
    <property type="match status" value="1"/>
</dbReference>
<dbReference type="GO" id="GO:0009253">
    <property type="term" value="P:peptidoglycan catabolic process"/>
    <property type="evidence" value="ECO:0007669"/>
    <property type="project" value="InterPro"/>
</dbReference>
<keyword evidence="5" id="KW-0732">Signal</keyword>
<evidence type="ECO:0000256" key="1">
    <source>
        <dbReference type="ARBA" id="ARBA00001561"/>
    </source>
</evidence>
<feature type="domain" description="MurNAc-LAA" evidence="11">
    <location>
        <begin position="332"/>
        <end position="487"/>
    </location>
</feature>
<evidence type="ECO:0000256" key="10">
    <source>
        <dbReference type="SAM" id="MobiDB-lite"/>
    </source>
</evidence>
<evidence type="ECO:0000256" key="2">
    <source>
        <dbReference type="ARBA" id="ARBA00004418"/>
    </source>
</evidence>
<evidence type="ECO:0000256" key="9">
    <source>
        <dbReference type="ARBA" id="ARBA00074581"/>
    </source>
</evidence>
<dbReference type="PANTHER" id="PTHR30404">
    <property type="entry name" value="N-ACETYLMURAMOYL-L-ALANINE AMIDASE"/>
    <property type="match status" value="1"/>
</dbReference>
<comment type="subcellular location">
    <subcellularLocation>
        <location evidence="2">Periplasm</location>
    </subcellularLocation>
</comment>
<keyword evidence="6" id="KW-0574">Periplasm</keyword>
<reference evidence="13" key="1">
    <citation type="submission" date="2016-10" db="EMBL/GenBank/DDBJ databases">
        <authorList>
            <person name="Varghese N."/>
            <person name="Submissions S."/>
        </authorList>
    </citation>
    <scope>NUCLEOTIDE SEQUENCE [LARGE SCALE GENOMIC DNA]</scope>
    <source>
        <strain evidence="13">DSM 27981</strain>
    </source>
</reference>
<dbReference type="InterPro" id="IPR021731">
    <property type="entry name" value="AMIN_dom"/>
</dbReference>
<keyword evidence="7" id="KW-0378">Hydrolase</keyword>
<dbReference type="Pfam" id="PF11741">
    <property type="entry name" value="AMIN"/>
    <property type="match status" value="1"/>
</dbReference>
<dbReference type="SUPFAM" id="SSF53187">
    <property type="entry name" value="Zn-dependent exopeptidases"/>
    <property type="match status" value="1"/>
</dbReference>
<evidence type="ECO:0000256" key="4">
    <source>
        <dbReference type="ARBA" id="ARBA00011901"/>
    </source>
</evidence>
<dbReference type="Gene3D" id="2.60.40.3500">
    <property type="match status" value="1"/>
</dbReference>
<gene>
    <name evidence="12" type="ORF">SAMN04489711_10760</name>
</gene>
<keyword evidence="8" id="KW-0961">Cell wall biogenesis/degradation</keyword>
<dbReference type="SMART" id="SM00646">
    <property type="entry name" value="Ami_3"/>
    <property type="match status" value="1"/>
</dbReference>
<dbReference type="STRING" id="1177982.SAMN04489711_10760"/>
<dbReference type="RefSeq" id="WP_092939705.1">
    <property type="nucleotide sequence ID" value="NZ_FONX01000007.1"/>
</dbReference>
<dbReference type="CDD" id="cd02696">
    <property type="entry name" value="MurNAc-LAA"/>
    <property type="match status" value="1"/>
</dbReference>
<accession>A0A1I2EDU5</accession>
<comment type="catalytic activity">
    <reaction evidence="1">
        <text>Hydrolyzes the link between N-acetylmuramoyl residues and L-amino acid residues in certain cell-wall glycopeptides.</text>
        <dbReference type="EC" id="3.5.1.28"/>
    </reaction>
</comment>
<comment type="similarity">
    <text evidence="3">Belongs to the N-acetylmuramoyl-L-alanine amidase 3 family.</text>
</comment>
<feature type="compositionally biased region" description="Pro residues" evidence="10">
    <location>
        <begin position="228"/>
        <end position="238"/>
    </location>
</feature>
<evidence type="ECO:0000256" key="7">
    <source>
        <dbReference type="ARBA" id="ARBA00022801"/>
    </source>
</evidence>
<dbReference type="GO" id="GO:0071555">
    <property type="term" value="P:cell wall organization"/>
    <property type="evidence" value="ECO:0007669"/>
    <property type="project" value="UniProtKB-KW"/>
</dbReference>
<evidence type="ECO:0000259" key="11">
    <source>
        <dbReference type="SMART" id="SM00646"/>
    </source>
</evidence>
<feature type="compositionally biased region" description="Low complexity" evidence="10">
    <location>
        <begin position="239"/>
        <end position="255"/>
    </location>
</feature>
<evidence type="ECO:0000256" key="5">
    <source>
        <dbReference type="ARBA" id="ARBA00022729"/>
    </source>
</evidence>